<evidence type="ECO:0000313" key="17">
    <source>
        <dbReference type="Proteomes" id="UP001595637"/>
    </source>
</evidence>
<sequence length="638" mass="69214">MSNNKYQKIAREIVETVGEDNIESVSHCATRLRLSVYDRKKINDEEIQEIDEVKGVFYTGGQYQIILGTGIVNNVYEEMNNEHTFTERTKDEMKENKEKGLQRAIRILADVFIPIIPILGATGLFLGLQGVIFNEAVLGFFGMSPDMIPEEFNTIVNILTSTAFAFLPAFITWSAFKTFGGTPVVGFLIGLMLVSPELPNAYAVAEGNANPIMVLGYIPIIGYQGSILTALFAGIIGAKIEKFLRKRMPNALDLIFTPFFVIIIMLLISLFVMGPVVKAIETVGIDIVTMFIGLPVGLGGFLIGFLYPLAVMTGLHHMFIIAETSMLAATGFNPLITLAAMYGFSNAGVTLALSLRSRQQSFKTAGVSATITQLLGVSEPALFGVVLRSGMRALFVMLACSSLGGGILALLGIQANSYGLAVILSPLMYLYDFSQLLTYVIVGIATFVLAFIVTQFVAVPKGEVATENVSKQKIAEEDKMIGGAPTNLQFAATTDGELFSLGNVNDAVFSQRMMGEGYAVEPKSNEIYSPVAGTVTMITDTKHAIGIETDDGIEVLVHMGIDTVNLKEDVFDIHVKEGQKIDRNEKLADMDIKTALSLGYESTIITVITNTPDKVDTFRLKRSGSVKHGEMIAESVLS</sequence>
<name>A0ABV7N3V6_9STAP</name>
<dbReference type="InterPro" id="IPR003352">
    <property type="entry name" value="PTS_EIIC"/>
</dbReference>
<evidence type="ECO:0000256" key="1">
    <source>
        <dbReference type="ARBA" id="ARBA00004651"/>
    </source>
</evidence>
<dbReference type="PROSITE" id="PS51098">
    <property type="entry name" value="PTS_EIIB_TYPE_1"/>
    <property type="match status" value="1"/>
</dbReference>
<dbReference type="PROSITE" id="PS51103">
    <property type="entry name" value="PTS_EIIC_TYPE_1"/>
    <property type="match status" value="1"/>
</dbReference>
<dbReference type="PROSITE" id="PS00371">
    <property type="entry name" value="PTS_EIIA_TYPE_1_HIS"/>
    <property type="match status" value="1"/>
</dbReference>
<feature type="transmembrane region" description="Helical" evidence="12">
    <location>
        <begin position="285"/>
        <end position="307"/>
    </location>
</feature>
<evidence type="ECO:0000259" key="14">
    <source>
        <dbReference type="PROSITE" id="PS51098"/>
    </source>
</evidence>
<dbReference type="PANTHER" id="PTHR30175">
    <property type="entry name" value="PHOSPHOTRANSFERASE SYSTEM TRANSPORT PROTEIN"/>
    <property type="match status" value="1"/>
</dbReference>
<feature type="active site" description="Phosphocysteine intermediate; for EIIB activity" evidence="11">
    <location>
        <position position="28"/>
    </location>
</feature>
<evidence type="ECO:0000256" key="8">
    <source>
        <dbReference type="ARBA" id="ARBA00022777"/>
    </source>
</evidence>
<dbReference type="SUPFAM" id="SSF51261">
    <property type="entry name" value="Duplicated hybrid motif"/>
    <property type="match status" value="1"/>
</dbReference>
<dbReference type="Pfam" id="PF00367">
    <property type="entry name" value="PTS_EIIB"/>
    <property type="match status" value="1"/>
</dbReference>
<dbReference type="Pfam" id="PF02378">
    <property type="entry name" value="PTS_EIIC"/>
    <property type="match status" value="1"/>
</dbReference>
<dbReference type="InterPro" id="IPR001127">
    <property type="entry name" value="PTS_EIIA_1_perm"/>
</dbReference>
<dbReference type="InterPro" id="IPR018113">
    <property type="entry name" value="PTrfase_EIIB_Cys"/>
</dbReference>
<keyword evidence="3" id="KW-1003">Cell membrane</keyword>
<evidence type="ECO:0000256" key="6">
    <source>
        <dbReference type="ARBA" id="ARBA00022683"/>
    </source>
</evidence>
<dbReference type="InterPro" id="IPR001996">
    <property type="entry name" value="PTS_IIB_1"/>
</dbReference>
<dbReference type="PROSITE" id="PS51093">
    <property type="entry name" value="PTS_EIIA_TYPE_1"/>
    <property type="match status" value="1"/>
</dbReference>
<evidence type="ECO:0000256" key="2">
    <source>
        <dbReference type="ARBA" id="ARBA00022448"/>
    </source>
</evidence>
<feature type="transmembrane region" description="Helical" evidence="12">
    <location>
        <begin position="107"/>
        <end position="132"/>
    </location>
</feature>
<dbReference type="PROSITE" id="PS01035">
    <property type="entry name" value="PTS_EIIB_TYPE_1_CYS"/>
    <property type="match status" value="1"/>
</dbReference>
<dbReference type="Gene3D" id="2.70.70.10">
    <property type="entry name" value="Glucose Permease (Domain IIA)"/>
    <property type="match status" value="1"/>
</dbReference>
<keyword evidence="6" id="KW-0598">Phosphotransferase system</keyword>
<dbReference type="InterPro" id="IPR011055">
    <property type="entry name" value="Dup_hybrid_motif"/>
</dbReference>
<gene>
    <name evidence="16" type="ORF">ACFOEO_03060</name>
</gene>
<comment type="caution">
    <text evidence="16">The sequence shown here is derived from an EMBL/GenBank/DDBJ whole genome shotgun (WGS) entry which is preliminary data.</text>
</comment>
<evidence type="ECO:0000256" key="3">
    <source>
        <dbReference type="ARBA" id="ARBA00022475"/>
    </source>
</evidence>
<evidence type="ECO:0000256" key="4">
    <source>
        <dbReference type="ARBA" id="ARBA00022597"/>
    </source>
</evidence>
<dbReference type="EMBL" id="JBHRVQ010000001">
    <property type="protein sequence ID" value="MFC3387579.1"/>
    <property type="molecule type" value="Genomic_DNA"/>
</dbReference>
<dbReference type="RefSeq" id="WP_380651693.1">
    <property type="nucleotide sequence ID" value="NZ_JBHRVQ010000001.1"/>
</dbReference>
<comment type="subcellular location">
    <subcellularLocation>
        <location evidence="1">Cell membrane</location>
        <topology evidence="1">Multi-pass membrane protein</topology>
    </subcellularLocation>
</comment>
<keyword evidence="10 12" id="KW-0472">Membrane</keyword>
<feature type="domain" description="PTS EIIB type-1" evidence="14">
    <location>
        <begin position="6"/>
        <end position="89"/>
    </location>
</feature>
<evidence type="ECO:0000256" key="7">
    <source>
        <dbReference type="ARBA" id="ARBA00022692"/>
    </source>
</evidence>
<proteinExistence type="predicted"/>
<organism evidence="16 17">
    <name type="scientific">Salinicoccus sesuvii</name>
    <dbReference type="NCBI Taxonomy" id="868281"/>
    <lineage>
        <taxon>Bacteria</taxon>
        <taxon>Bacillati</taxon>
        <taxon>Bacillota</taxon>
        <taxon>Bacilli</taxon>
        <taxon>Bacillales</taxon>
        <taxon>Staphylococcaceae</taxon>
        <taxon>Salinicoccus</taxon>
    </lineage>
</organism>
<dbReference type="NCBIfam" id="TIGR00826">
    <property type="entry name" value="EIIB_glc"/>
    <property type="match status" value="1"/>
</dbReference>
<feature type="domain" description="PTS EIIC type-1" evidence="15">
    <location>
        <begin position="106"/>
        <end position="470"/>
    </location>
</feature>
<feature type="transmembrane region" description="Helical" evidence="12">
    <location>
        <begin position="394"/>
        <end position="416"/>
    </location>
</feature>
<feature type="transmembrane region" description="Helical" evidence="12">
    <location>
        <begin position="214"/>
        <end position="238"/>
    </location>
</feature>
<feature type="transmembrane region" description="Helical" evidence="12">
    <location>
        <begin position="178"/>
        <end position="194"/>
    </location>
</feature>
<evidence type="ECO:0000259" key="15">
    <source>
        <dbReference type="PROSITE" id="PS51103"/>
    </source>
</evidence>
<evidence type="ECO:0000313" key="16">
    <source>
        <dbReference type="EMBL" id="MFC3387579.1"/>
    </source>
</evidence>
<evidence type="ECO:0000256" key="12">
    <source>
        <dbReference type="SAM" id="Phobius"/>
    </source>
</evidence>
<dbReference type="PANTHER" id="PTHR30175:SF7">
    <property type="entry name" value="NEGATIVE REGULATOR OF SACY ACTIVITY"/>
    <property type="match status" value="1"/>
</dbReference>
<dbReference type="InterPro" id="IPR050558">
    <property type="entry name" value="PTS_Sugar-Specific_Components"/>
</dbReference>
<keyword evidence="9 12" id="KW-1133">Transmembrane helix</keyword>
<feature type="transmembrane region" description="Helical" evidence="12">
    <location>
        <begin position="319"/>
        <end position="344"/>
    </location>
</feature>
<dbReference type="InterPro" id="IPR036878">
    <property type="entry name" value="Glu_permease_IIB"/>
</dbReference>
<keyword evidence="17" id="KW-1185">Reference proteome</keyword>
<keyword evidence="5" id="KW-0808">Transferase</keyword>
<feature type="transmembrane region" description="Helical" evidence="12">
    <location>
        <begin position="152"/>
        <end position="171"/>
    </location>
</feature>
<dbReference type="CDD" id="cd00212">
    <property type="entry name" value="PTS_IIB_glc"/>
    <property type="match status" value="1"/>
</dbReference>
<reference evidence="17" key="1">
    <citation type="journal article" date="2019" name="Int. J. Syst. Evol. Microbiol.">
        <title>The Global Catalogue of Microorganisms (GCM) 10K type strain sequencing project: providing services to taxonomists for standard genome sequencing and annotation.</title>
        <authorList>
            <consortium name="The Broad Institute Genomics Platform"/>
            <consortium name="The Broad Institute Genome Sequencing Center for Infectious Disease"/>
            <person name="Wu L."/>
            <person name="Ma J."/>
        </authorList>
    </citation>
    <scope>NUCLEOTIDE SEQUENCE [LARGE SCALE GENOMIC DNA]</scope>
    <source>
        <strain evidence="17">CCM 7756</strain>
    </source>
</reference>
<keyword evidence="4" id="KW-0762">Sugar transport</keyword>
<accession>A0ABV7N3V6</accession>
<protein>
    <submittedName>
        <fullName evidence="16">Glucose PTS transporter subunit IIA</fullName>
    </submittedName>
</protein>
<dbReference type="InterPro" id="IPR013013">
    <property type="entry name" value="PTS_EIIC_1"/>
</dbReference>
<feature type="transmembrane region" description="Helical" evidence="12">
    <location>
        <begin position="250"/>
        <end position="273"/>
    </location>
</feature>
<dbReference type="SUPFAM" id="SSF55604">
    <property type="entry name" value="Glucose permease domain IIB"/>
    <property type="match status" value="1"/>
</dbReference>
<evidence type="ECO:0000256" key="5">
    <source>
        <dbReference type="ARBA" id="ARBA00022679"/>
    </source>
</evidence>
<keyword evidence="7 12" id="KW-0812">Transmembrane</keyword>
<feature type="transmembrane region" description="Helical" evidence="12">
    <location>
        <begin position="364"/>
        <end position="387"/>
    </location>
</feature>
<dbReference type="Gene3D" id="3.30.1360.60">
    <property type="entry name" value="Glucose permease domain IIB"/>
    <property type="match status" value="1"/>
</dbReference>
<feature type="domain" description="PTS EIIA type-1" evidence="13">
    <location>
        <begin position="506"/>
        <end position="610"/>
    </location>
</feature>
<dbReference type="NCBIfam" id="TIGR00830">
    <property type="entry name" value="PTBA"/>
    <property type="match status" value="1"/>
</dbReference>
<keyword evidence="2" id="KW-0813">Transport</keyword>
<evidence type="ECO:0000259" key="13">
    <source>
        <dbReference type="PROSITE" id="PS51093"/>
    </source>
</evidence>
<evidence type="ECO:0000256" key="10">
    <source>
        <dbReference type="ARBA" id="ARBA00023136"/>
    </source>
</evidence>
<dbReference type="Proteomes" id="UP001595637">
    <property type="component" value="Unassembled WGS sequence"/>
</dbReference>
<evidence type="ECO:0000256" key="11">
    <source>
        <dbReference type="PROSITE-ProRule" id="PRU00421"/>
    </source>
</evidence>
<keyword evidence="8" id="KW-0418">Kinase</keyword>
<dbReference type="Pfam" id="PF00358">
    <property type="entry name" value="PTS_EIIA_1"/>
    <property type="match status" value="1"/>
</dbReference>
<feature type="transmembrane region" description="Helical" evidence="12">
    <location>
        <begin position="436"/>
        <end position="459"/>
    </location>
</feature>
<evidence type="ECO:0000256" key="9">
    <source>
        <dbReference type="ARBA" id="ARBA00022989"/>
    </source>
</evidence>